<name>A0A4Y1X0Q3_9BACT</name>
<dbReference type="Pfam" id="PF07610">
    <property type="entry name" value="DUF1573"/>
    <property type="match status" value="1"/>
</dbReference>
<keyword evidence="1" id="KW-0472">Membrane</keyword>
<evidence type="ECO:0000256" key="1">
    <source>
        <dbReference type="SAM" id="Phobius"/>
    </source>
</evidence>
<dbReference type="Gene3D" id="2.60.40.10">
    <property type="entry name" value="Immunoglobulins"/>
    <property type="match status" value="1"/>
</dbReference>
<dbReference type="EMBL" id="AP019736">
    <property type="protein sequence ID" value="BBL06314.1"/>
    <property type="molecule type" value="Genomic_DNA"/>
</dbReference>
<keyword evidence="1" id="KW-1133">Transmembrane helix</keyword>
<accession>A0A4Y1X0Q3</accession>
<dbReference type="InterPro" id="IPR013783">
    <property type="entry name" value="Ig-like_fold"/>
</dbReference>
<protein>
    <recommendedName>
        <fullName evidence="4">DUF1573 domain-containing protein</fullName>
    </recommendedName>
</protein>
<evidence type="ECO:0008006" key="4">
    <source>
        <dbReference type="Google" id="ProtNLM"/>
    </source>
</evidence>
<dbReference type="InterPro" id="IPR011467">
    <property type="entry name" value="DUF1573"/>
</dbReference>
<proteinExistence type="predicted"/>
<keyword evidence="1" id="KW-0812">Transmembrane</keyword>
<reference evidence="3" key="1">
    <citation type="submission" date="2019-06" db="EMBL/GenBank/DDBJ databases">
        <title>Alistipes onderdonkii subsp. vulgaris subsp. nov., Alistipes dispar sp. nov. and Alistipes communis sp. nov., isolated from human faeces, and creation of Alistipes onderdonkii subsp. onderdonkii subsp. nov.</title>
        <authorList>
            <person name="Sakamoto M."/>
            <person name="Ikeyama N."/>
            <person name="Ogata Y."/>
            <person name="Suda W."/>
            <person name="Iino T."/>
            <person name="Hattori M."/>
            <person name="Ohkuma M."/>
        </authorList>
    </citation>
    <scope>NUCLEOTIDE SEQUENCE [LARGE SCALE GENOMIC DNA]</scope>
    <source>
        <strain evidence="3">5CPEGH6</strain>
    </source>
</reference>
<keyword evidence="3" id="KW-1185">Reference proteome</keyword>
<dbReference type="OrthoDB" id="1100266at2"/>
<evidence type="ECO:0000313" key="3">
    <source>
        <dbReference type="Proteomes" id="UP000319374"/>
    </source>
</evidence>
<feature type="transmembrane region" description="Helical" evidence="1">
    <location>
        <begin position="6"/>
        <end position="26"/>
    </location>
</feature>
<dbReference type="AlphaFoldDB" id="A0A4Y1X0Q3"/>
<gene>
    <name evidence="2" type="ORF">A5CPEGH6_09520</name>
</gene>
<dbReference type="GeneID" id="98674457"/>
<dbReference type="KEGG" id="ada:A5CPEGH6_09520"/>
<evidence type="ECO:0000313" key="2">
    <source>
        <dbReference type="EMBL" id="BBL06314.1"/>
    </source>
</evidence>
<sequence>MQKRTLNVLSTIIIIISAIVIIKSIVSIYKNKTSPSLFIQTEKPNNDPLTEIAFNEELRDAGDLSRDTIIYQNYTIRNIGNNPLIVYNVSPDCNCTDYDLSQRIALPGDSTIVRLTISTKGKQVGMFMLNTVIKVNTNKQFYRLRLIGNVTSGK</sequence>
<organism evidence="2 3">
    <name type="scientific">Alistipes dispar</name>
    <dbReference type="NCBI Taxonomy" id="2585119"/>
    <lineage>
        <taxon>Bacteria</taxon>
        <taxon>Pseudomonadati</taxon>
        <taxon>Bacteroidota</taxon>
        <taxon>Bacteroidia</taxon>
        <taxon>Bacteroidales</taxon>
        <taxon>Rikenellaceae</taxon>
        <taxon>Alistipes</taxon>
    </lineage>
</organism>
<dbReference type="Proteomes" id="UP000319374">
    <property type="component" value="Chromosome"/>
</dbReference>
<dbReference type="RefSeq" id="WP_141428147.1">
    <property type="nucleotide sequence ID" value="NZ_AP019736.1"/>
</dbReference>